<accession>A0A9W4X607</accession>
<dbReference type="EMBL" id="CAMKVN010016301">
    <property type="protein sequence ID" value="CAI2197445.1"/>
    <property type="molecule type" value="Genomic_DNA"/>
</dbReference>
<protein>
    <submittedName>
        <fullName evidence="1">10724_t:CDS:1</fullName>
    </submittedName>
</protein>
<proteinExistence type="predicted"/>
<evidence type="ECO:0000313" key="2">
    <source>
        <dbReference type="Proteomes" id="UP001153678"/>
    </source>
</evidence>
<reference evidence="1" key="1">
    <citation type="submission" date="2022-08" db="EMBL/GenBank/DDBJ databases">
        <authorList>
            <person name="Kallberg Y."/>
            <person name="Tangrot J."/>
            <person name="Rosling A."/>
        </authorList>
    </citation>
    <scope>NUCLEOTIDE SEQUENCE</scope>
    <source>
        <strain evidence="1">Wild A</strain>
    </source>
</reference>
<organism evidence="1 2">
    <name type="scientific">Funneliformis geosporum</name>
    <dbReference type="NCBI Taxonomy" id="1117311"/>
    <lineage>
        <taxon>Eukaryota</taxon>
        <taxon>Fungi</taxon>
        <taxon>Fungi incertae sedis</taxon>
        <taxon>Mucoromycota</taxon>
        <taxon>Glomeromycotina</taxon>
        <taxon>Glomeromycetes</taxon>
        <taxon>Glomerales</taxon>
        <taxon>Glomeraceae</taxon>
        <taxon>Funneliformis</taxon>
    </lineage>
</organism>
<gene>
    <name evidence="1" type="ORF">FWILDA_LOCUS18081</name>
</gene>
<dbReference type="AlphaFoldDB" id="A0A9W4X607"/>
<feature type="non-terminal residue" evidence="1">
    <location>
        <position position="81"/>
    </location>
</feature>
<keyword evidence="2" id="KW-1185">Reference proteome</keyword>
<name>A0A9W4X607_9GLOM</name>
<sequence length="81" mass="9145">VDNELFRLISCCDVVMTISEGWSTSEHDRSSTTRPRTLLRLLKPTFTITSKNYLTVKPFKAERAISRCSSDPVATIVPKDL</sequence>
<evidence type="ECO:0000313" key="1">
    <source>
        <dbReference type="EMBL" id="CAI2197445.1"/>
    </source>
</evidence>
<dbReference type="Proteomes" id="UP001153678">
    <property type="component" value="Unassembled WGS sequence"/>
</dbReference>
<feature type="non-terminal residue" evidence="1">
    <location>
        <position position="1"/>
    </location>
</feature>
<comment type="caution">
    <text evidence="1">The sequence shown here is derived from an EMBL/GenBank/DDBJ whole genome shotgun (WGS) entry which is preliminary data.</text>
</comment>